<evidence type="ECO:0000313" key="1">
    <source>
        <dbReference type="EMBL" id="JAC78773.1"/>
    </source>
</evidence>
<protein>
    <submittedName>
        <fullName evidence="1">Uncharacterized protein</fullName>
    </submittedName>
</protein>
<proteinExistence type="predicted"/>
<sequence>MAELIAMAATRAILGWLKNRYIDWATLNRFKAEYDSLPDKRRRPGPKLRKAIRALESGSAEDARDTIKELSDELLDIGGGWLRIGEALAEALSCL</sequence>
<reference evidence="1" key="1">
    <citation type="submission" date="2014-05" db="EMBL/GenBank/DDBJ databases">
        <title>The transcriptome of the halophilic microalga Tetraselmis sp. GSL018 isolated from the Great Salt Lake, Utah.</title>
        <authorList>
            <person name="Jinkerson R.E."/>
            <person name="D'Adamo S."/>
            <person name="Posewitz M.C."/>
        </authorList>
    </citation>
    <scope>NUCLEOTIDE SEQUENCE</scope>
    <source>
        <strain evidence="1">GSL018</strain>
    </source>
</reference>
<accession>A0A061S3F5</accession>
<dbReference type="AlphaFoldDB" id="A0A061S3F5"/>
<gene>
    <name evidence="1" type="ORF">TSPGSL018_14328</name>
</gene>
<dbReference type="EMBL" id="GBEZ01006637">
    <property type="protein sequence ID" value="JAC78773.1"/>
    <property type="molecule type" value="Transcribed_RNA"/>
</dbReference>
<organism evidence="1">
    <name type="scientific">Tetraselmis sp. GSL018</name>
    <dbReference type="NCBI Taxonomy" id="582737"/>
    <lineage>
        <taxon>Eukaryota</taxon>
        <taxon>Viridiplantae</taxon>
        <taxon>Chlorophyta</taxon>
        <taxon>core chlorophytes</taxon>
        <taxon>Chlorodendrophyceae</taxon>
        <taxon>Chlorodendrales</taxon>
        <taxon>Chlorodendraceae</taxon>
        <taxon>Tetraselmis</taxon>
    </lineage>
</organism>
<name>A0A061S3F5_9CHLO</name>